<dbReference type="EMBL" id="FQZS01000004">
    <property type="protein sequence ID" value="SHI50014.1"/>
    <property type="molecule type" value="Genomic_DNA"/>
</dbReference>
<evidence type="ECO:0000313" key="2">
    <source>
        <dbReference type="EMBL" id="SHI50014.1"/>
    </source>
</evidence>
<dbReference type="SMART" id="SM00382">
    <property type="entry name" value="AAA"/>
    <property type="match status" value="1"/>
</dbReference>
<sequence length="342" mass="38759">MIVMDFQDIIGQEVLIQSLRNAIEGDMVANAYIFNGPAGSGKKTVADIFARAINCKDPKYKPCNLCSSCKKTIAKVNPDIIYIRPTGSSIKIEQIRKLISDISVKSYENIYRVIIVENADSLTSESQDAFLKTLEEPEGNNIFILLTENYNTLLPTIISRCQVYNFNRLNKEDMKAVLTRLGFTDPVEVEIAIQNSNGIIGRAIEMLKNKELESQSRLYEEFLATILRGSRVEILNCSDNLLNSKDDGEKLLGFLLGFFRDILVLKTMDEDYAEHIISKAIDSHIMDSYVNSFKEEDIFKIIDSIKHIITSMDFNVNYKNSIDSMLLQILEVFNDKSSRSTI</sequence>
<dbReference type="PANTHER" id="PTHR11669:SF8">
    <property type="entry name" value="DNA POLYMERASE III SUBUNIT DELTA"/>
    <property type="match status" value="1"/>
</dbReference>
<name>A0A1M6BMT8_9FIRM</name>
<dbReference type="SUPFAM" id="SSF52540">
    <property type="entry name" value="P-loop containing nucleoside triphosphate hydrolases"/>
    <property type="match status" value="1"/>
</dbReference>
<feature type="domain" description="AAA+ ATPase" evidence="1">
    <location>
        <begin position="28"/>
        <end position="169"/>
    </location>
</feature>
<evidence type="ECO:0000313" key="3">
    <source>
        <dbReference type="Proteomes" id="UP000184442"/>
    </source>
</evidence>
<protein>
    <submittedName>
        <fullName evidence="2">DNA polymerase-3 subunit delta</fullName>
    </submittedName>
</protein>
<organism evidence="2 3">
    <name type="scientific">Lutispora thermophila DSM 19022</name>
    <dbReference type="NCBI Taxonomy" id="1122184"/>
    <lineage>
        <taxon>Bacteria</taxon>
        <taxon>Bacillati</taxon>
        <taxon>Bacillota</taxon>
        <taxon>Clostridia</taxon>
        <taxon>Lutisporales</taxon>
        <taxon>Lutisporaceae</taxon>
        <taxon>Lutispora</taxon>
    </lineage>
</organism>
<reference evidence="2 3" key="1">
    <citation type="submission" date="2016-11" db="EMBL/GenBank/DDBJ databases">
        <authorList>
            <person name="Jaros S."/>
            <person name="Januszkiewicz K."/>
            <person name="Wedrychowicz H."/>
        </authorList>
    </citation>
    <scope>NUCLEOTIDE SEQUENCE [LARGE SCALE GENOMIC DNA]</scope>
    <source>
        <strain evidence="2 3">DSM 19022</strain>
    </source>
</reference>
<dbReference type="Gene3D" id="3.40.50.300">
    <property type="entry name" value="P-loop containing nucleotide triphosphate hydrolases"/>
    <property type="match status" value="1"/>
</dbReference>
<gene>
    <name evidence="2" type="ORF">SAMN02745176_00446</name>
</gene>
<dbReference type="STRING" id="1122184.SAMN02745176_00446"/>
<evidence type="ECO:0000259" key="1">
    <source>
        <dbReference type="SMART" id="SM00382"/>
    </source>
</evidence>
<dbReference type="AlphaFoldDB" id="A0A1M6BMT8"/>
<accession>A0A1M6BMT8</accession>
<proteinExistence type="predicted"/>
<dbReference type="Pfam" id="PF13177">
    <property type="entry name" value="DNA_pol3_delta2"/>
    <property type="match status" value="1"/>
</dbReference>
<keyword evidence="3" id="KW-1185">Reference proteome</keyword>
<dbReference type="InterPro" id="IPR003593">
    <property type="entry name" value="AAA+_ATPase"/>
</dbReference>
<dbReference type="Proteomes" id="UP000184442">
    <property type="component" value="Unassembled WGS sequence"/>
</dbReference>
<dbReference type="InterPro" id="IPR050238">
    <property type="entry name" value="DNA_Rep/Repair_Clamp_Loader"/>
</dbReference>
<dbReference type="InterPro" id="IPR027417">
    <property type="entry name" value="P-loop_NTPase"/>
</dbReference>
<dbReference type="PANTHER" id="PTHR11669">
    <property type="entry name" value="REPLICATION FACTOR C / DNA POLYMERASE III GAMMA-TAU SUBUNIT"/>
    <property type="match status" value="1"/>
</dbReference>
<dbReference type="GO" id="GO:0006261">
    <property type="term" value="P:DNA-templated DNA replication"/>
    <property type="evidence" value="ECO:0007669"/>
    <property type="project" value="TreeGrafter"/>
</dbReference>